<sequence>MKQLLPIGQLVKISALVFYLTAGIQSISAGKLTIRNDGETLVRGPYLQKASPTSMTFRWRTNPASIGVVRFGASASSLSGSVSETTAVTDHEVTVTGLTPNTQYYYSVGTPTGSLQGDGANYFYTFPAEGTPKKTRIWSLGDFGYLNSARQANVKNAFKNYMKSIGDPYIDLWLWLGDNAYNQGLDNEYQAYVFSSDVGYGGDRYMKQTPIFSTPGNHDYVTNELRVNLNIPYYGVVSHPTNAEAGGVPSGTESYYSFNYGNIHFVSLDSDRYEDNTDAASDVRFLESKPQVTWLKQDLAAAQANPNVKWIIAFWHHPPYTKGTHDSDTNKQLRDVRMNLLPVLEQYKVDLVMCGHSHVYERSRLMKGHYGDALTYDSKLHNSVDGSNAKSSGKFDGSPNSCYYFKSRNSATNEGTVYVVNGHGGAPGGRILSGTAQWPHNAMEVAYDDAGGSMYLEIEGGKLVSKLIAGDGSIQDQFTIIKDGDGFSVPSTNGIARSATCECTDGNNQTHYTDAELNKLLSISKNGQNIGRVGDGTFSLQLKGTAGASVIASNSPTNYVTLPSGWVVANRYYTLKPTNEPSAGNPVAVSFYYTQADVDAINGKLGQVLTPQQLKVFTINDGPTTFNSDPASGHTAIPKASSPGGSGASIFTYSAKPSVTGWANSGDGGSFRADFLTARLGSGGIGGALNGAEPTANPVSVTLVASPSVSPGLANLSAKVVGGMAPFSYTFSGPGVSTTAGNTARVTSLTAGVQLFSVTVTDAVSQTATAITSVTVTGGAADCGNYFVGVGAGYANTTGCGNVALGPNAGYSNMTGNQSTFVGSWAGFFSSGQANTFVGYKVGLNTTTGNFNTFLGTLAGLNNTIGSANVFLGDSAGSANEVGNNNVYLGTNAGNGAGVNGSNNVSLGSESGRSNQNGLNNTFLGYRANAGKAGLSNATAIGNNARVDISNAIVLGNGANVGIGTGSPGNKLEIRADSSGQSGLRLTQLTSAMTPLGSASKFLTVNAKGDVYLANYASGSRAAASSEDGFWQRNGRFLQSVKGEAIIIGQGVSKTPADYNLFVSKGILTEKVKVAIKNTDDWSDHVLGKTYQLRPLAEVERYIQQYQHLPGIPSAEEVVKDGMDVGQMNAKLLEKIEELTLYIIELKKEVNSLRQTVKPTKKR</sequence>
<feature type="domain" description="Purple acid phosphatase N-terminal" evidence="4">
    <location>
        <begin position="48"/>
        <end position="112"/>
    </location>
</feature>
<dbReference type="RefSeq" id="WP_167216301.1">
    <property type="nucleotide sequence ID" value="NZ_CP050063.1"/>
</dbReference>
<dbReference type="InterPro" id="IPR004843">
    <property type="entry name" value="Calcineurin-like_PHP"/>
</dbReference>
<proteinExistence type="predicted"/>
<evidence type="ECO:0000313" key="5">
    <source>
        <dbReference type="EMBL" id="QIP16415.1"/>
    </source>
</evidence>
<dbReference type="Proteomes" id="UP000501802">
    <property type="component" value="Chromosome"/>
</dbReference>
<dbReference type="InterPro" id="IPR008963">
    <property type="entry name" value="Purple_acid_Pase-like_N"/>
</dbReference>
<dbReference type="GO" id="GO:0046872">
    <property type="term" value="F:metal ion binding"/>
    <property type="evidence" value="ECO:0007669"/>
    <property type="project" value="InterPro"/>
</dbReference>
<dbReference type="EMBL" id="CP050063">
    <property type="protein sequence ID" value="QIP16415.1"/>
    <property type="molecule type" value="Genomic_DNA"/>
</dbReference>
<dbReference type="PANTHER" id="PTHR45867">
    <property type="entry name" value="PURPLE ACID PHOSPHATASE"/>
    <property type="match status" value="1"/>
</dbReference>
<dbReference type="SUPFAM" id="SSF49363">
    <property type="entry name" value="Purple acid phosphatase, N-terminal domain"/>
    <property type="match status" value="1"/>
</dbReference>
<dbReference type="AlphaFoldDB" id="A0A6G9AVU5"/>
<keyword evidence="2" id="KW-0175">Coiled coil</keyword>
<evidence type="ECO:0000259" key="4">
    <source>
        <dbReference type="Pfam" id="PF16656"/>
    </source>
</evidence>
<dbReference type="PANTHER" id="PTHR45867:SF3">
    <property type="entry name" value="ACID PHOSPHATASE TYPE 7"/>
    <property type="match status" value="1"/>
</dbReference>
<dbReference type="InterPro" id="IPR029052">
    <property type="entry name" value="Metallo-depent_PP-like"/>
</dbReference>
<evidence type="ECO:0000313" key="6">
    <source>
        <dbReference type="Proteomes" id="UP000501802"/>
    </source>
</evidence>
<dbReference type="Pfam" id="PF00149">
    <property type="entry name" value="Metallophos"/>
    <property type="match status" value="1"/>
</dbReference>
<gene>
    <name evidence="5" type="ORF">G8759_29115</name>
</gene>
<feature type="coiled-coil region" evidence="2">
    <location>
        <begin position="1129"/>
        <end position="1156"/>
    </location>
</feature>
<dbReference type="KEGG" id="spib:G8759_29115"/>
<feature type="domain" description="Calcineurin-like phosphoesterase" evidence="3">
    <location>
        <begin position="136"/>
        <end position="360"/>
    </location>
</feature>
<dbReference type="InterPro" id="IPR015914">
    <property type="entry name" value="PAPs_N"/>
</dbReference>
<protein>
    <recommendedName>
        <fullName evidence="7">Metallophosphoesterase</fullName>
    </recommendedName>
</protein>
<evidence type="ECO:0000259" key="3">
    <source>
        <dbReference type="Pfam" id="PF00149"/>
    </source>
</evidence>
<keyword evidence="6" id="KW-1185">Reference proteome</keyword>
<dbReference type="Gene3D" id="2.60.40.380">
    <property type="entry name" value="Purple acid phosphatase-like, N-terminal"/>
    <property type="match status" value="1"/>
</dbReference>
<evidence type="ECO:0008006" key="7">
    <source>
        <dbReference type="Google" id="ProtNLM"/>
    </source>
</evidence>
<reference evidence="5 6" key="1">
    <citation type="submission" date="2020-03" db="EMBL/GenBank/DDBJ databases">
        <authorList>
            <person name="Kim M.K."/>
        </authorList>
    </citation>
    <scope>NUCLEOTIDE SEQUENCE [LARGE SCALE GENOMIC DNA]</scope>
    <source>
        <strain evidence="5 6">BT328</strain>
    </source>
</reference>
<evidence type="ECO:0000256" key="2">
    <source>
        <dbReference type="SAM" id="Coils"/>
    </source>
</evidence>
<keyword evidence="1" id="KW-0732">Signal</keyword>
<dbReference type="SUPFAM" id="SSF56300">
    <property type="entry name" value="Metallo-dependent phosphatases"/>
    <property type="match status" value="1"/>
</dbReference>
<dbReference type="GO" id="GO:0003993">
    <property type="term" value="F:acid phosphatase activity"/>
    <property type="evidence" value="ECO:0007669"/>
    <property type="project" value="InterPro"/>
</dbReference>
<evidence type="ECO:0000256" key="1">
    <source>
        <dbReference type="ARBA" id="ARBA00022729"/>
    </source>
</evidence>
<dbReference type="Gene3D" id="3.60.21.10">
    <property type="match status" value="1"/>
</dbReference>
<accession>A0A6G9AVU5</accession>
<dbReference type="Pfam" id="PF16656">
    <property type="entry name" value="Pur_ac_phosph_N"/>
    <property type="match status" value="1"/>
</dbReference>
<name>A0A6G9AVU5_9BACT</name>
<organism evidence="5 6">
    <name type="scientific">Spirosoma aureum</name>
    <dbReference type="NCBI Taxonomy" id="2692134"/>
    <lineage>
        <taxon>Bacteria</taxon>
        <taxon>Pseudomonadati</taxon>
        <taxon>Bacteroidota</taxon>
        <taxon>Cytophagia</taxon>
        <taxon>Cytophagales</taxon>
        <taxon>Cytophagaceae</taxon>
        <taxon>Spirosoma</taxon>
    </lineage>
</organism>